<accession>A0A059ADF7</accession>
<evidence type="ECO:0000256" key="1">
    <source>
        <dbReference type="SAM" id="MobiDB-lite"/>
    </source>
</evidence>
<feature type="region of interest" description="Disordered" evidence="1">
    <location>
        <begin position="1"/>
        <end position="25"/>
    </location>
</feature>
<reference evidence="2" key="1">
    <citation type="submission" date="2013-07" db="EMBL/GenBank/DDBJ databases">
        <title>The genome of Eucalyptus grandis.</title>
        <authorList>
            <person name="Schmutz J."/>
            <person name="Hayes R."/>
            <person name="Myburg A."/>
            <person name="Tuskan G."/>
            <person name="Grattapaglia D."/>
            <person name="Rokhsar D.S."/>
        </authorList>
    </citation>
    <scope>NUCLEOTIDE SEQUENCE</scope>
    <source>
        <tissue evidence="2">Leaf extractions</tissue>
    </source>
</reference>
<dbReference type="AlphaFoldDB" id="A0A059ADF7"/>
<organism evidence="2">
    <name type="scientific">Eucalyptus grandis</name>
    <name type="common">Flooded gum</name>
    <dbReference type="NCBI Taxonomy" id="71139"/>
    <lineage>
        <taxon>Eukaryota</taxon>
        <taxon>Viridiplantae</taxon>
        <taxon>Streptophyta</taxon>
        <taxon>Embryophyta</taxon>
        <taxon>Tracheophyta</taxon>
        <taxon>Spermatophyta</taxon>
        <taxon>Magnoliopsida</taxon>
        <taxon>eudicotyledons</taxon>
        <taxon>Gunneridae</taxon>
        <taxon>Pentapetalae</taxon>
        <taxon>rosids</taxon>
        <taxon>malvids</taxon>
        <taxon>Myrtales</taxon>
        <taxon>Myrtaceae</taxon>
        <taxon>Myrtoideae</taxon>
        <taxon>Eucalypteae</taxon>
        <taxon>Eucalyptus</taxon>
    </lineage>
</organism>
<protein>
    <submittedName>
        <fullName evidence="2">Uncharacterized protein</fullName>
    </submittedName>
</protein>
<proteinExistence type="predicted"/>
<dbReference type="InParanoid" id="A0A059ADF7"/>
<gene>
    <name evidence="2" type="ORF">EUGRSUZ_J01311</name>
</gene>
<evidence type="ECO:0000313" key="2">
    <source>
        <dbReference type="EMBL" id="KCW51858.1"/>
    </source>
</evidence>
<dbReference type="EMBL" id="KK198762">
    <property type="protein sequence ID" value="KCW51858.1"/>
    <property type="molecule type" value="Genomic_DNA"/>
</dbReference>
<name>A0A059ADF7_EUCGR</name>
<dbReference type="Gramene" id="KCW51858">
    <property type="protein sequence ID" value="KCW51858"/>
    <property type="gene ID" value="EUGRSUZ_J01311"/>
</dbReference>
<sequence length="95" mass="11134">MEEEGKKKWSEKRDAAGREKKKEKKVEISQEGVPFVHVAIDLRSQVYSIHGTTYYPPKFFCRPCQFFQICALIGFQSLLKLLRFTYIKTCQILEA</sequence>